<dbReference type="EMBL" id="JBJHZY010000002">
    <property type="protein sequence ID" value="MFL0269005.1"/>
    <property type="molecule type" value="Genomic_DNA"/>
</dbReference>
<evidence type="ECO:0000313" key="2">
    <source>
        <dbReference type="EMBL" id="MFL0269005.1"/>
    </source>
</evidence>
<gene>
    <name evidence="2" type="ORF">ACJDUH_12980</name>
</gene>
<dbReference type="RefSeq" id="WP_406765624.1">
    <property type="nucleotide sequence ID" value="NZ_JBJHZY010000002.1"/>
</dbReference>
<feature type="transmembrane region" description="Helical" evidence="1">
    <location>
        <begin position="12"/>
        <end position="34"/>
    </location>
</feature>
<keyword evidence="1" id="KW-1133">Transmembrane helix</keyword>
<keyword evidence="1" id="KW-0812">Transmembrane</keyword>
<sequence>MDSIIASNFKESINILLSGMGGIFVVLFIIFLLIKGLIKVFPEK</sequence>
<evidence type="ECO:0000313" key="3">
    <source>
        <dbReference type="Proteomes" id="UP001623661"/>
    </source>
</evidence>
<reference evidence="2 3" key="1">
    <citation type="submission" date="2024-11" db="EMBL/GenBank/DDBJ databases">
        <authorList>
            <person name="Heng Y.C."/>
            <person name="Lim A.C.H."/>
            <person name="Lee J.K.Y."/>
            <person name="Kittelmann S."/>
        </authorList>
    </citation>
    <scope>NUCLEOTIDE SEQUENCE [LARGE SCALE GENOMIC DNA]</scope>
    <source>
        <strain evidence="2 3">WILCCON 0202</strain>
    </source>
</reference>
<dbReference type="NCBIfam" id="NF040909">
    <property type="entry name" value="OadG_rel_small"/>
    <property type="match status" value="1"/>
</dbReference>
<evidence type="ECO:0000256" key="1">
    <source>
        <dbReference type="SAM" id="Phobius"/>
    </source>
</evidence>
<protein>
    <submittedName>
        <fullName evidence="2">OadG-related small transporter subunit</fullName>
    </submittedName>
</protein>
<proteinExistence type="predicted"/>
<dbReference type="Proteomes" id="UP001623661">
    <property type="component" value="Unassembled WGS sequence"/>
</dbReference>
<accession>A0ABW8TVH6</accession>
<name>A0ABW8TVH6_9CLOT</name>
<keyword evidence="1" id="KW-0472">Membrane</keyword>
<comment type="caution">
    <text evidence="2">The sequence shown here is derived from an EMBL/GenBank/DDBJ whole genome shotgun (WGS) entry which is preliminary data.</text>
</comment>
<organism evidence="2 3">
    <name type="scientific">Candidatus Clostridium radicumherbarum</name>
    <dbReference type="NCBI Taxonomy" id="3381662"/>
    <lineage>
        <taxon>Bacteria</taxon>
        <taxon>Bacillati</taxon>
        <taxon>Bacillota</taxon>
        <taxon>Clostridia</taxon>
        <taxon>Eubacteriales</taxon>
        <taxon>Clostridiaceae</taxon>
        <taxon>Clostridium</taxon>
    </lineage>
</organism>
<keyword evidence="3" id="KW-1185">Reference proteome</keyword>